<keyword evidence="1" id="KW-1133">Transmembrane helix</keyword>
<gene>
    <name evidence="2" type="ORF">RGC78_08855</name>
</gene>
<evidence type="ECO:0000256" key="1">
    <source>
        <dbReference type="SAM" id="Phobius"/>
    </source>
</evidence>
<sequence length="48" mass="5378">MVIISTVANILLIIGISIVVVKGIKKIKNFVNKVEKLDKKMDEVLKKL</sequence>
<reference evidence="2 3" key="1">
    <citation type="submission" date="2023-09" db="EMBL/GenBank/DDBJ databases">
        <authorList>
            <person name="Zhai L."/>
        </authorList>
    </citation>
    <scope>NUCLEOTIDE SEQUENCE [LARGE SCALE GENOMIC DNA]</scope>
    <source>
        <strain evidence="2 3">5 N-1</strain>
    </source>
</reference>
<dbReference type="Proteomes" id="UP001256646">
    <property type="component" value="Unassembled WGS sequence"/>
</dbReference>
<evidence type="ECO:0000313" key="3">
    <source>
        <dbReference type="Proteomes" id="UP001256646"/>
    </source>
</evidence>
<comment type="caution">
    <text evidence="2">The sequence shown here is derived from an EMBL/GenBank/DDBJ whole genome shotgun (WGS) entry which is preliminary data.</text>
</comment>
<keyword evidence="1" id="KW-0812">Transmembrane</keyword>
<accession>A0ABU1EGQ0</accession>
<proteinExistence type="predicted"/>
<dbReference type="EMBL" id="JAVJAN010000021">
    <property type="protein sequence ID" value="MDR5587575.1"/>
    <property type="molecule type" value="Genomic_DNA"/>
</dbReference>
<keyword evidence="3" id="KW-1185">Reference proteome</keyword>
<protein>
    <submittedName>
        <fullName evidence="2">Uncharacterized protein</fullName>
    </submittedName>
</protein>
<organism evidence="2 3">
    <name type="scientific">Clostridium aquiflavi</name>
    <dbReference type="NCBI Taxonomy" id="3073603"/>
    <lineage>
        <taxon>Bacteria</taxon>
        <taxon>Bacillati</taxon>
        <taxon>Bacillota</taxon>
        <taxon>Clostridia</taxon>
        <taxon>Eubacteriales</taxon>
        <taxon>Clostridiaceae</taxon>
        <taxon>Clostridium</taxon>
    </lineage>
</organism>
<name>A0ABU1EGQ0_9CLOT</name>
<keyword evidence="1" id="KW-0472">Membrane</keyword>
<evidence type="ECO:0000313" key="2">
    <source>
        <dbReference type="EMBL" id="MDR5587575.1"/>
    </source>
</evidence>
<feature type="transmembrane region" description="Helical" evidence="1">
    <location>
        <begin position="6"/>
        <end position="24"/>
    </location>
</feature>